<reference evidence="1 2" key="1">
    <citation type="journal article" date="2013" name="Genome Announc.">
        <title>Draft genome sequence of MKD8, a conjugal recipient Mycobacterium smegmatis strain.</title>
        <authorList>
            <person name="Gray T.A."/>
            <person name="Palumbo M.J."/>
            <person name="Derbyshire K.M."/>
        </authorList>
    </citation>
    <scope>NUCLEOTIDE SEQUENCE [LARGE SCALE GENOMIC DNA]</scope>
    <source>
        <strain evidence="1 2">MKD8</strain>
    </source>
</reference>
<dbReference type="EMBL" id="CP027541">
    <property type="protein sequence ID" value="AWT52263.1"/>
    <property type="molecule type" value="Genomic_DNA"/>
</dbReference>
<protein>
    <recommendedName>
        <fullName evidence="3">DUF4145 domain-containing protein</fullName>
    </recommendedName>
</protein>
<dbReference type="Proteomes" id="UP000011200">
    <property type="component" value="Chromosome"/>
</dbReference>
<name>A0A2U9PKI7_MYCSE</name>
<sequence length="129" mass="14399">MTYRAELLSYADEVLDGTVDLGVRGPRTAALLARRAFEDWLDEISRSWAVHADSDRAPTTASKLVVLGALRGETVGETAKRVWHGLSRAVHHHAYELQPSVAEVRSLVRQVRTVCEIGESAETRRKHVR</sequence>
<proteinExistence type="predicted"/>
<evidence type="ECO:0000313" key="2">
    <source>
        <dbReference type="Proteomes" id="UP000011200"/>
    </source>
</evidence>
<dbReference type="AlphaFoldDB" id="A0A2U9PKI7"/>
<gene>
    <name evidence="1" type="ORF">D806_012750</name>
</gene>
<reference evidence="2" key="2">
    <citation type="submission" date="2018-03" db="EMBL/GenBank/DDBJ databases">
        <authorList>
            <person name="Derbyshire K."/>
            <person name="Gray T.A."/>
            <person name="Champion M."/>
        </authorList>
    </citation>
    <scope>NUCLEOTIDE SEQUENCE [LARGE SCALE GENOMIC DNA]</scope>
    <source>
        <strain evidence="2">MKD8</strain>
    </source>
</reference>
<organism evidence="1 2">
    <name type="scientific">Mycolicibacterium smegmatis (strain MKD8)</name>
    <name type="common">Mycobacterium smegmatis</name>
    <dbReference type="NCBI Taxonomy" id="1214915"/>
    <lineage>
        <taxon>Bacteria</taxon>
        <taxon>Bacillati</taxon>
        <taxon>Actinomycetota</taxon>
        <taxon>Actinomycetes</taxon>
        <taxon>Mycobacteriales</taxon>
        <taxon>Mycobacteriaceae</taxon>
        <taxon>Mycolicibacterium</taxon>
    </lineage>
</organism>
<evidence type="ECO:0008006" key="3">
    <source>
        <dbReference type="Google" id="ProtNLM"/>
    </source>
</evidence>
<evidence type="ECO:0000313" key="1">
    <source>
        <dbReference type="EMBL" id="AWT52263.1"/>
    </source>
</evidence>
<accession>A0A2U9PKI7</accession>